<accession>A0AAV4W4N4</accession>
<sequence length="101" mass="11777">MSEYSCQNSAVVRFSLANRGRVVSIGKILKAPMKGKARGNSFPFINWTDHYLSYGSRVFTWRRDLIQNQPPLRRTHPLRCVIEKTKAKLKLRESEAQLRDR</sequence>
<proteinExistence type="predicted"/>
<dbReference type="Proteomes" id="UP001054945">
    <property type="component" value="Unassembled WGS sequence"/>
</dbReference>
<name>A0AAV4W4N4_CAEEX</name>
<dbReference type="AlphaFoldDB" id="A0AAV4W4N4"/>
<gene>
    <name evidence="1" type="ORF">CEXT_88481</name>
</gene>
<protein>
    <submittedName>
        <fullName evidence="1">Uncharacterized protein</fullName>
    </submittedName>
</protein>
<reference evidence="1 2" key="1">
    <citation type="submission" date="2021-06" db="EMBL/GenBank/DDBJ databases">
        <title>Caerostris extrusa draft genome.</title>
        <authorList>
            <person name="Kono N."/>
            <person name="Arakawa K."/>
        </authorList>
    </citation>
    <scope>NUCLEOTIDE SEQUENCE [LARGE SCALE GENOMIC DNA]</scope>
</reference>
<organism evidence="1 2">
    <name type="scientific">Caerostris extrusa</name>
    <name type="common">Bark spider</name>
    <name type="synonym">Caerostris bankana</name>
    <dbReference type="NCBI Taxonomy" id="172846"/>
    <lineage>
        <taxon>Eukaryota</taxon>
        <taxon>Metazoa</taxon>
        <taxon>Ecdysozoa</taxon>
        <taxon>Arthropoda</taxon>
        <taxon>Chelicerata</taxon>
        <taxon>Arachnida</taxon>
        <taxon>Araneae</taxon>
        <taxon>Araneomorphae</taxon>
        <taxon>Entelegynae</taxon>
        <taxon>Araneoidea</taxon>
        <taxon>Araneidae</taxon>
        <taxon>Caerostris</taxon>
    </lineage>
</organism>
<feature type="non-terminal residue" evidence="1">
    <location>
        <position position="101"/>
    </location>
</feature>
<evidence type="ECO:0000313" key="1">
    <source>
        <dbReference type="EMBL" id="GIY77721.1"/>
    </source>
</evidence>
<comment type="caution">
    <text evidence="1">The sequence shown here is derived from an EMBL/GenBank/DDBJ whole genome shotgun (WGS) entry which is preliminary data.</text>
</comment>
<dbReference type="EMBL" id="BPLR01015669">
    <property type="protein sequence ID" value="GIY77721.1"/>
    <property type="molecule type" value="Genomic_DNA"/>
</dbReference>
<evidence type="ECO:0000313" key="2">
    <source>
        <dbReference type="Proteomes" id="UP001054945"/>
    </source>
</evidence>
<keyword evidence="2" id="KW-1185">Reference proteome</keyword>